<feature type="repeat" description="ANK" evidence="1">
    <location>
        <begin position="334"/>
        <end position="362"/>
    </location>
</feature>
<accession>A0A6H5IWL1</accession>
<dbReference type="PROSITE" id="PS50297">
    <property type="entry name" value="ANK_REP_REGION"/>
    <property type="match status" value="2"/>
</dbReference>
<reference evidence="2 3" key="1">
    <citation type="submission" date="2020-02" db="EMBL/GenBank/DDBJ databases">
        <authorList>
            <person name="Ferguson B K."/>
        </authorList>
    </citation>
    <scope>NUCLEOTIDE SEQUENCE [LARGE SCALE GENOMIC DNA]</scope>
</reference>
<evidence type="ECO:0000313" key="3">
    <source>
        <dbReference type="Proteomes" id="UP000479190"/>
    </source>
</evidence>
<gene>
    <name evidence="2" type="ORF">TBRA_LOCUS12057</name>
</gene>
<dbReference type="PANTHER" id="PTHR24121">
    <property type="entry name" value="NO MECHANORECEPTOR POTENTIAL C, ISOFORM D-RELATED"/>
    <property type="match status" value="1"/>
</dbReference>
<feature type="repeat" description="ANK" evidence="1">
    <location>
        <begin position="260"/>
        <end position="292"/>
    </location>
</feature>
<dbReference type="PANTHER" id="PTHR24121:SF21">
    <property type="entry name" value="ANKYRIN REPEAT FAMILY PROTEIN"/>
    <property type="match status" value="1"/>
</dbReference>
<dbReference type="Gene3D" id="1.25.40.20">
    <property type="entry name" value="Ankyrin repeat-containing domain"/>
    <property type="match status" value="2"/>
</dbReference>
<dbReference type="AlphaFoldDB" id="A0A6H5IWL1"/>
<keyword evidence="3" id="KW-1185">Reference proteome</keyword>
<dbReference type="InterPro" id="IPR002110">
    <property type="entry name" value="Ankyrin_rpt"/>
</dbReference>
<dbReference type="SMART" id="SM00248">
    <property type="entry name" value="ANK"/>
    <property type="match status" value="5"/>
</dbReference>
<dbReference type="SUPFAM" id="SSF48403">
    <property type="entry name" value="Ankyrin repeat"/>
    <property type="match status" value="1"/>
</dbReference>
<feature type="repeat" description="ANK" evidence="1">
    <location>
        <begin position="184"/>
        <end position="220"/>
    </location>
</feature>
<organism evidence="2 3">
    <name type="scientific">Trichogramma brassicae</name>
    <dbReference type="NCBI Taxonomy" id="86971"/>
    <lineage>
        <taxon>Eukaryota</taxon>
        <taxon>Metazoa</taxon>
        <taxon>Ecdysozoa</taxon>
        <taxon>Arthropoda</taxon>
        <taxon>Hexapoda</taxon>
        <taxon>Insecta</taxon>
        <taxon>Pterygota</taxon>
        <taxon>Neoptera</taxon>
        <taxon>Endopterygota</taxon>
        <taxon>Hymenoptera</taxon>
        <taxon>Apocrita</taxon>
        <taxon>Proctotrupomorpha</taxon>
        <taxon>Chalcidoidea</taxon>
        <taxon>Trichogrammatidae</taxon>
        <taxon>Trichogramma</taxon>
    </lineage>
</organism>
<dbReference type="InterPro" id="IPR036770">
    <property type="entry name" value="Ankyrin_rpt-contain_sf"/>
</dbReference>
<dbReference type="OrthoDB" id="5394847at2759"/>
<keyword evidence="1" id="KW-0040">ANK repeat</keyword>
<dbReference type="EMBL" id="CADCXV010001016">
    <property type="protein sequence ID" value="CAB0040334.1"/>
    <property type="molecule type" value="Genomic_DNA"/>
</dbReference>
<proteinExistence type="predicted"/>
<evidence type="ECO:0000256" key="1">
    <source>
        <dbReference type="PROSITE-ProRule" id="PRU00023"/>
    </source>
</evidence>
<dbReference type="PROSITE" id="PS50088">
    <property type="entry name" value="ANK_REPEAT"/>
    <property type="match status" value="3"/>
</dbReference>
<protein>
    <submittedName>
        <fullName evidence="2">Uncharacterized protein</fullName>
    </submittedName>
</protein>
<dbReference type="Pfam" id="PF12796">
    <property type="entry name" value="Ank_2"/>
    <property type="match status" value="1"/>
</dbReference>
<sequence length="656" mass="75873">MPYDENHFYRVQGFHKFFGSAYGSDVSARRIVSELKLEESYFPILHWKGPLPNLLTSLRREEIDRILSAAIYCLKEFDLSNNPGELIVTFVVCCGYKDVPELDESGRSVLRRATPLHLTRHTPCYVNDRTASVVRDLFQIYNDVNYIDNDGYSHFHVACMCGLDDVVERFLELGQDPNCLVSETDDSPLHLALGGPHRSVRERVIESLLRRSANPNLPNESGETPLHVISRPLIENIPDIFLKIVDELNMPLQLEARDRLGKTPLHHAAGSRRRKVIEWLLRRGADPNATDAEGSTPLHYICKDYYGDHKSLEMFFEINDELNRSVQLDVRDNEGRTPLELAVANLKPFLVRILLHRGADVSSFVFPAENCFNFYRNIFSGWILKMLRAFEIMACVENLENRGYELDRDDAFTIMKLFSKYELFEKSVDAEKHLYNDKEFARRAKNIMITTGRSERENEAESSRRQSLYDLIQLPPTEVKNLITYNEHFWLEIQYQLPIELEAACAMHLCEKISRKFFQRWTLYPYWEIIHHRVPILCSLNHLNPVDLSIMTHRQCVIELPDSPYIDAFECSIYSAEMPPSKTILVQNNIALPEMGERVGMQELLRSYSPLGPSDHRHPRVALEIGHQILNQIVASTWYRCQVPRPHAALSHATIY</sequence>
<dbReference type="Proteomes" id="UP000479190">
    <property type="component" value="Unassembled WGS sequence"/>
</dbReference>
<evidence type="ECO:0000313" key="2">
    <source>
        <dbReference type="EMBL" id="CAB0040334.1"/>
    </source>
</evidence>
<name>A0A6H5IWL1_9HYME</name>